<evidence type="ECO:0000256" key="1">
    <source>
        <dbReference type="ARBA" id="ARBA00004651"/>
    </source>
</evidence>
<evidence type="ECO:0000256" key="4">
    <source>
        <dbReference type="ARBA" id="ARBA00022475"/>
    </source>
</evidence>
<keyword evidence="8 10" id="KW-0472">Membrane</keyword>
<evidence type="ECO:0000256" key="10">
    <source>
        <dbReference type="SAM" id="Phobius"/>
    </source>
</evidence>
<feature type="transmembrane region" description="Helical" evidence="10">
    <location>
        <begin position="195"/>
        <end position="220"/>
    </location>
</feature>
<keyword evidence="5 10" id="KW-0812">Transmembrane</keyword>
<feature type="transmembrane region" description="Helical" evidence="10">
    <location>
        <begin position="167"/>
        <end position="189"/>
    </location>
</feature>
<dbReference type="InterPro" id="IPR050222">
    <property type="entry name" value="MATE_MdtK"/>
</dbReference>
<dbReference type="PANTHER" id="PTHR43298:SF2">
    <property type="entry name" value="FMN_FAD EXPORTER YEEO-RELATED"/>
    <property type="match status" value="1"/>
</dbReference>
<dbReference type="NCBIfam" id="TIGR00797">
    <property type="entry name" value="matE"/>
    <property type="match status" value="1"/>
</dbReference>
<evidence type="ECO:0000313" key="12">
    <source>
        <dbReference type="Proteomes" id="UP001597511"/>
    </source>
</evidence>
<feature type="transmembrane region" description="Helical" evidence="10">
    <location>
        <begin position="364"/>
        <end position="383"/>
    </location>
</feature>
<accession>A0ABW6A7L6</accession>
<feature type="transmembrane region" description="Helical" evidence="10">
    <location>
        <begin position="26"/>
        <end position="47"/>
    </location>
</feature>
<dbReference type="PIRSF" id="PIRSF006603">
    <property type="entry name" value="DinF"/>
    <property type="match status" value="1"/>
</dbReference>
<feature type="transmembrane region" description="Helical" evidence="10">
    <location>
        <begin position="422"/>
        <end position="442"/>
    </location>
</feature>
<keyword evidence="2" id="KW-0813">Transport</keyword>
<evidence type="ECO:0000256" key="7">
    <source>
        <dbReference type="ARBA" id="ARBA00023065"/>
    </source>
</evidence>
<comment type="subcellular location">
    <subcellularLocation>
        <location evidence="1">Cell membrane</location>
        <topology evidence="1">Multi-pass membrane protein</topology>
    </subcellularLocation>
</comment>
<name>A0ABW6A7L6_9BACT</name>
<keyword evidence="3" id="KW-0050">Antiport</keyword>
<feature type="transmembrane region" description="Helical" evidence="10">
    <location>
        <begin position="290"/>
        <end position="310"/>
    </location>
</feature>
<feature type="transmembrane region" description="Helical" evidence="10">
    <location>
        <begin position="138"/>
        <end position="160"/>
    </location>
</feature>
<feature type="transmembrane region" description="Helical" evidence="10">
    <location>
        <begin position="59"/>
        <end position="80"/>
    </location>
</feature>
<dbReference type="PANTHER" id="PTHR43298">
    <property type="entry name" value="MULTIDRUG RESISTANCE PROTEIN NORM-RELATED"/>
    <property type="match status" value="1"/>
</dbReference>
<feature type="transmembrane region" description="Helical" evidence="10">
    <location>
        <begin position="252"/>
        <end position="270"/>
    </location>
</feature>
<reference evidence="12" key="1">
    <citation type="journal article" date="2019" name="Int. J. Syst. Evol. Microbiol.">
        <title>The Global Catalogue of Microorganisms (GCM) 10K type strain sequencing project: providing services to taxonomists for standard genome sequencing and annotation.</title>
        <authorList>
            <consortium name="The Broad Institute Genomics Platform"/>
            <consortium name="The Broad Institute Genome Sequencing Center for Infectious Disease"/>
            <person name="Wu L."/>
            <person name="Ma J."/>
        </authorList>
    </citation>
    <scope>NUCLEOTIDE SEQUENCE [LARGE SCALE GENOMIC DNA]</scope>
    <source>
        <strain evidence="12">KCTC 23299</strain>
    </source>
</reference>
<organism evidence="11 12">
    <name type="scientific">Terrimonas rubra</name>
    <dbReference type="NCBI Taxonomy" id="1035890"/>
    <lineage>
        <taxon>Bacteria</taxon>
        <taxon>Pseudomonadati</taxon>
        <taxon>Bacteroidota</taxon>
        <taxon>Chitinophagia</taxon>
        <taxon>Chitinophagales</taxon>
        <taxon>Chitinophagaceae</taxon>
        <taxon>Terrimonas</taxon>
    </lineage>
</organism>
<evidence type="ECO:0000256" key="2">
    <source>
        <dbReference type="ARBA" id="ARBA00022448"/>
    </source>
</evidence>
<keyword evidence="4" id="KW-1003">Cell membrane</keyword>
<evidence type="ECO:0000256" key="6">
    <source>
        <dbReference type="ARBA" id="ARBA00022989"/>
    </source>
</evidence>
<dbReference type="Proteomes" id="UP001597511">
    <property type="component" value="Unassembled WGS sequence"/>
</dbReference>
<protein>
    <recommendedName>
        <fullName evidence="9">Multidrug-efflux transporter</fullName>
    </recommendedName>
</protein>
<dbReference type="InterPro" id="IPR048279">
    <property type="entry name" value="MdtK-like"/>
</dbReference>
<proteinExistence type="predicted"/>
<dbReference type="EMBL" id="JBHUOZ010000003">
    <property type="protein sequence ID" value="MFD2921262.1"/>
    <property type="molecule type" value="Genomic_DNA"/>
</dbReference>
<sequence length="452" mass="50112">MAGIAPHNDLRVGTSNRQILKIAMPISLALLVPQINFVANTIFLGGLGELELGAAGITGVYYLVFALVGNGLNSGLQALIARRAGENRRHDIGLLFSQSVWIALLFAAFSILLCYLAAPYFFGAVIQNEAIRKDAIEFSLIRILGLPFLYLFQMCNAMLVGTNNSKYLKYAFFVEAVLNIFLDYALIYGRFGFNAIGFNGAAIASVCAEITGLAIVLGLIHYKKFNRQFSLFSYLKFRPQTAGLIFKQSSPLVLQFVLSVGAWLLFYLLIEKHGPRPLAISNAIRNMFGVFGIFMWAFANTSNAMVSNIIGQGKKELVLYIISKIARLSFSFTLVMCVLINIFPHLVLSIYGQGPDFIADATPVLRIVSIGLLMMSVGTVWLNGVTGTANTKVNLAIELVTIAVYSLYIYLVLHVYHLSLVWAWGSELLYWSLLFLLSYMYLRSGKWKHKVI</sequence>
<keyword evidence="12" id="KW-1185">Reference proteome</keyword>
<dbReference type="InterPro" id="IPR002528">
    <property type="entry name" value="MATE_fam"/>
</dbReference>
<feature type="transmembrane region" description="Helical" evidence="10">
    <location>
        <begin position="395"/>
        <end position="416"/>
    </location>
</feature>
<dbReference type="Pfam" id="PF01554">
    <property type="entry name" value="MatE"/>
    <property type="match status" value="2"/>
</dbReference>
<evidence type="ECO:0000256" key="5">
    <source>
        <dbReference type="ARBA" id="ARBA00022692"/>
    </source>
</evidence>
<feature type="transmembrane region" description="Helical" evidence="10">
    <location>
        <begin position="330"/>
        <end position="352"/>
    </location>
</feature>
<comment type="caution">
    <text evidence="11">The sequence shown here is derived from an EMBL/GenBank/DDBJ whole genome shotgun (WGS) entry which is preliminary data.</text>
</comment>
<feature type="transmembrane region" description="Helical" evidence="10">
    <location>
        <begin position="92"/>
        <end position="118"/>
    </location>
</feature>
<evidence type="ECO:0000256" key="9">
    <source>
        <dbReference type="ARBA" id="ARBA00031636"/>
    </source>
</evidence>
<keyword evidence="6 10" id="KW-1133">Transmembrane helix</keyword>
<evidence type="ECO:0000256" key="3">
    <source>
        <dbReference type="ARBA" id="ARBA00022449"/>
    </source>
</evidence>
<dbReference type="RefSeq" id="WP_386101219.1">
    <property type="nucleotide sequence ID" value="NZ_JBHUOZ010000003.1"/>
</dbReference>
<gene>
    <name evidence="11" type="ORF">ACFS6H_16165</name>
</gene>
<dbReference type="CDD" id="cd13133">
    <property type="entry name" value="MATE_like_7"/>
    <property type="match status" value="1"/>
</dbReference>
<evidence type="ECO:0000313" key="11">
    <source>
        <dbReference type="EMBL" id="MFD2921262.1"/>
    </source>
</evidence>
<evidence type="ECO:0000256" key="8">
    <source>
        <dbReference type="ARBA" id="ARBA00023136"/>
    </source>
</evidence>
<keyword evidence="7" id="KW-0406">Ion transport</keyword>